<keyword evidence="2" id="KW-1185">Reference proteome</keyword>
<accession>A0A068J714</accession>
<organism evidence="1 2">
    <name type="scientific">Vibrio phage nt-1</name>
    <dbReference type="NCBI Taxonomy" id="115992"/>
    <lineage>
        <taxon>Viruses</taxon>
        <taxon>Duplodnaviria</taxon>
        <taxon>Heunggongvirae</taxon>
        <taxon>Uroviricota</taxon>
        <taxon>Caudoviricetes</taxon>
        <taxon>Pantevenvirales</taxon>
        <taxon>Straboviridae</taxon>
        <taxon>Mylasvirus</taxon>
        <taxon>Mylasvirus persius</taxon>
    </lineage>
</organism>
<gene>
    <name evidence="1" type="ORF">VPFG_00180</name>
</gene>
<dbReference type="Proteomes" id="UP000201461">
    <property type="component" value="Segment"/>
</dbReference>
<dbReference type="RefSeq" id="YP_009046855.1">
    <property type="nucleotide sequence ID" value="NC_021529.2"/>
</dbReference>
<dbReference type="KEGG" id="vg:15926633"/>
<protein>
    <submittedName>
        <fullName evidence="1">Uncharacterized protein</fullName>
    </submittedName>
</protein>
<dbReference type="EMBL" id="HQ317393">
    <property type="protein sequence ID" value="AIE13794.1"/>
    <property type="molecule type" value="Genomic_DNA"/>
</dbReference>
<reference evidence="1 2" key="1">
    <citation type="journal article" date="2014" name="Genome Biol. Evol.">
        <title>Composite Conserved Promoter-Terminator Motifs (PeSLs) that Mediate Modular Shuffling in the Diverse T4-Like Myoviruses.</title>
        <authorList>
            <person name="Comeau A.M."/>
            <person name="Arbiol C."/>
            <person name="Krisch H.M."/>
        </authorList>
    </citation>
    <scope>NUCLEOTIDE SEQUENCE [LARGE SCALE GENOMIC DNA]</scope>
</reference>
<name>A0A068J714_9CAUD</name>
<evidence type="ECO:0000313" key="1">
    <source>
        <dbReference type="EMBL" id="AIE13794.1"/>
    </source>
</evidence>
<proteinExistence type="predicted"/>
<evidence type="ECO:0000313" key="2">
    <source>
        <dbReference type="Proteomes" id="UP000201461"/>
    </source>
</evidence>
<dbReference type="OrthoDB" id="26246at10239"/>
<sequence>MNARQLRKRLEDLAICEFSSVEVRYFESGAESYKSKDFKFEVNPDVSIVLMSDSEGRVAYTDSEIENVIAGLEKDAHVERFLGI</sequence>
<dbReference type="GeneID" id="15926633"/>